<dbReference type="InterPro" id="IPR052165">
    <property type="entry name" value="Membrane_assoc_protease"/>
</dbReference>
<comment type="subcellular location">
    <subcellularLocation>
        <location evidence="1">Membrane</location>
        <topology evidence="1">Multi-pass membrane protein</topology>
    </subcellularLocation>
</comment>
<dbReference type="GO" id="GO:0005886">
    <property type="term" value="C:plasma membrane"/>
    <property type="evidence" value="ECO:0007669"/>
    <property type="project" value="TreeGrafter"/>
</dbReference>
<evidence type="ECO:0000256" key="4">
    <source>
        <dbReference type="ARBA" id="ARBA00023136"/>
    </source>
</evidence>
<dbReference type="EMBL" id="LO017727">
    <property type="protein sequence ID" value="CRH06274.1"/>
    <property type="molecule type" value="Genomic_DNA"/>
</dbReference>
<evidence type="ECO:0000259" key="6">
    <source>
        <dbReference type="Pfam" id="PF01957"/>
    </source>
</evidence>
<dbReference type="InterPro" id="IPR012340">
    <property type="entry name" value="NA-bd_OB-fold"/>
</dbReference>
<evidence type="ECO:0000256" key="1">
    <source>
        <dbReference type="ARBA" id="ARBA00004141"/>
    </source>
</evidence>
<evidence type="ECO:0000256" key="2">
    <source>
        <dbReference type="ARBA" id="ARBA00022692"/>
    </source>
</evidence>
<feature type="transmembrane region" description="Helical" evidence="5">
    <location>
        <begin position="54"/>
        <end position="72"/>
    </location>
</feature>
<organism evidence="7">
    <name type="scientific">Magnetococcus massalia (strain MO-1)</name>
    <dbReference type="NCBI Taxonomy" id="451514"/>
    <lineage>
        <taxon>Bacteria</taxon>
        <taxon>Pseudomonadati</taxon>
        <taxon>Pseudomonadota</taxon>
        <taxon>Magnetococcia</taxon>
        <taxon>Magnetococcales</taxon>
        <taxon>Magnetococcaceae</taxon>
        <taxon>Magnetococcus</taxon>
    </lineage>
</organism>
<feature type="domain" description="NfeD-like C-terminal" evidence="6">
    <location>
        <begin position="92"/>
        <end position="145"/>
    </location>
</feature>
<dbReference type="InterPro" id="IPR002810">
    <property type="entry name" value="NfeD-like_C"/>
</dbReference>
<dbReference type="Gene3D" id="2.40.50.140">
    <property type="entry name" value="Nucleic acid-binding proteins"/>
    <property type="match status" value="1"/>
</dbReference>
<dbReference type="PANTHER" id="PTHR33507">
    <property type="entry name" value="INNER MEMBRANE PROTEIN YBBJ"/>
    <property type="match status" value="1"/>
</dbReference>
<reference evidence="7" key="1">
    <citation type="submission" date="2015-04" db="EMBL/GenBank/DDBJ databases">
        <authorList>
            <person name="Syromyatnikov M.Y."/>
            <person name="Popov V.N."/>
        </authorList>
    </citation>
    <scope>NUCLEOTIDE SEQUENCE</scope>
    <source>
        <strain evidence="7">MO-1</strain>
    </source>
</reference>
<feature type="transmembrane region" description="Helical" evidence="5">
    <location>
        <begin position="12"/>
        <end position="42"/>
    </location>
</feature>
<protein>
    <recommendedName>
        <fullName evidence="6">NfeD-like C-terminal domain-containing protein</fullName>
    </recommendedName>
</protein>
<sequence>MSFISGIEIHWLWLIGGLILVGLEVFIWSTFLLWLGVAALIMGCITYLYPELSTAWALILYSLLSLTTILVGRKLFKPAKAGDDDGLNDRGHRLVGQRVTVAVALVNGHGKVKVGDSLWLAEGEDSPEGSVVEVVDVKSTVLVVKLLTNG</sequence>
<name>A0A1S7LJD1_MAGMO</name>
<evidence type="ECO:0000256" key="3">
    <source>
        <dbReference type="ARBA" id="ARBA00022989"/>
    </source>
</evidence>
<proteinExistence type="predicted"/>
<dbReference type="PANTHER" id="PTHR33507:SF3">
    <property type="entry name" value="INNER MEMBRANE PROTEIN YBBJ"/>
    <property type="match status" value="1"/>
</dbReference>
<keyword evidence="3 5" id="KW-1133">Transmembrane helix</keyword>
<keyword evidence="2 5" id="KW-0812">Transmembrane</keyword>
<gene>
    <name evidence="7" type="ORF">MAGMO_2106</name>
</gene>
<accession>A0A1S7LJD1</accession>
<dbReference type="AlphaFoldDB" id="A0A1S7LJD1"/>
<evidence type="ECO:0000256" key="5">
    <source>
        <dbReference type="SAM" id="Phobius"/>
    </source>
</evidence>
<dbReference type="Pfam" id="PF01957">
    <property type="entry name" value="NfeD"/>
    <property type="match status" value="1"/>
</dbReference>
<keyword evidence="4 5" id="KW-0472">Membrane</keyword>
<evidence type="ECO:0000313" key="7">
    <source>
        <dbReference type="EMBL" id="CRH06274.1"/>
    </source>
</evidence>